<accession>A0A0E9NKT1</accession>
<evidence type="ECO:0000313" key="2">
    <source>
        <dbReference type="Proteomes" id="UP000033140"/>
    </source>
</evidence>
<gene>
    <name evidence="1" type="ORF">G7K_4606-t1</name>
</gene>
<dbReference type="Proteomes" id="UP000033140">
    <property type="component" value="Unassembled WGS sequence"/>
</dbReference>
<sequence>MVVEGVNKYSLKPNINRKVCRGRSWDVPWCRLRTEDDLEAFIDAVHLKRNTPKGCLGLLVNSSSTSKPPCTPLRLSPRLESLSSLDLGTVLPTVLSRAFQMNLRMILIATKGSLLFRPCRLSIEERGKLHLHATQVGQFPAILLGKRSVRTTATPAQQLERPLDGCYQHIGANPCRSVLRCRSLCGSKRQGRDKRQDRCYCASSRPSSC</sequence>
<reference evidence="1 2" key="1">
    <citation type="journal article" date="2011" name="J. Gen. Appl. Microbiol.">
        <title>Draft genome sequencing of the enigmatic yeast Saitoella complicata.</title>
        <authorList>
            <person name="Nishida H."/>
            <person name="Hamamoto M."/>
            <person name="Sugiyama J."/>
        </authorList>
    </citation>
    <scope>NUCLEOTIDE SEQUENCE [LARGE SCALE GENOMIC DNA]</scope>
    <source>
        <strain evidence="1 2">NRRL Y-17804</strain>
    </source>
</reference>
<protein>
    <submittedName>
        <fullName evidence="1">Uncharacterized protein</fullName>
    </submittedName>
</protein>
<reference evidence="1 2" key="3">
    <citation type="journal article" date="2015" name="Genome Announc.">
        <title>Draft Genome Sequence of the Archiascomycetous Yeast Saitoella complicata.</title>
        <authorList>
            <person name="Yamauchi K."/>
            <person name="Kondo S."/>
            <person name="Hamamoto M."/>
            <person name="Takahashi Y."/>
            <person name="Ogura Y."/>
            <person name="Hayashi T."/>
            <person name="Nishida H."/>
        </authorList>
    </citation>
    <scope>NUCLEOTIDE SEQUENCE [LARGE SCALE GENOMIC DNA]</scope>
    <source>
        <strain evidence="1 2">NRRL Y-17804</strain>
    </source>
</reference>
<dbReference type="AlphaFoldDB" id="A0A0E9NKT1"/>
<name>A0A0E9NKT1_SAICN</name>
<proteinExistence type="predicted"/>
<keyword evidence="2" id="KW-1185">Reference proteome</keyword>
<evidence type="ECO:0000313" key="1">
    <source>
        <dbReference type="EMBL" id="GAO50482.1"/>
    </source>
</evidence>
<organism evidence="1 2">
    <name type="scientific">Saitoella complicata (strain BCRC 22490 / CBS 7301 / JCM 7358 / NBRC 10748 / NRRL Y-17804)</name>
    <dbReference type="NCBI Taxonomy" id="698492"/>
    <lineage>
        <taxon>Eukaryota</taxon>
        <taxon>Fungi</taxon>
        <taxon>Dikarya</taxon>
        <taxon>Ascomycota</taxon>
        <taxon>Taphrinomycotina</taxon>
        <taxon>Taphrinomycotina incertae sedis</taxon>
        <taxon>Saitoella</taxon>
    </lineage>
</organism>
<comment type="caution">
    <text evidence="1">The sequence shown here is derived from an EMBL/GenBank/DDBJ whole genome shotgun (WGS) entry which is preliminary data.</text>
</comment>
<reference evidence="1 2" key="2">
    <citation type="journal article" date="2014" name="J. Gen. Appl. Microbiol.">
        <title>The early diverging ascomycetous budding yeast Saitoella complicata has three histone deacetylases belonging to the Clr6, Hos2, and Rpd3 lineages.</title>
        <authorList>
            <person name="Nishida H."/>
            <person name="Matsumoto T."/>
            <person name="Kondo S."/>
            <person name="Hamamoto M."/>
            <person name="Yoshikawa H."/>
        </authorList>
    </citation>
    <scope>NUCLEOTIDE SEQUENCE [LARGE SCALE GENOMIC DNA]</scope>
    <source>
        <strain evidence="1 2">NRRL Y-17804</strain>
    </source>
</reference>
<dbReference type="EMBL" id="BACD03000033">
    <property type="protein sequence ID" value="GAO50482.1"/>
    <property type="molecule type" value="Genomic_DNA"/>
</dbReference>